<proteinExistence type="predicted"/>
<gene>
    <name evidence="2" type="ORF">PHPALM_14617</name>
</gene>
<feature type="region of interest" description="Disordered" evidence="1">
    <location>
        <begin position="1"/>
        <end position="96"/>
    </location>
</feature>
<evidence type="ECO:0000313" key="2">
    <source>
        <dbReference type="EMBL" id="POM69128.1"/>
    </source>
</evidence>
<protein>
    <submittedName>
        <fullName evidence="2">Uncharacterized protein</fullName>
    </submittedName>
</protein>
<evidence type="ECO:0000256" key="1">
    <source>
        <dbReference type="SAM" id="MobiDB-lite"/>
    </source>
</evidence>
<dbReference type="Proteomes" id="UP000237271">
    <property type="component" value="Unassembled WGS sequence"/>
</dbReference>
<dbReference type="OrthoDB" id="1752139at2759"/>
<sequence length="566" mass="62212">MEAGYTHRQSAGRSYNEGGPAMDLEEKPRPPRQAPSGADEDILGQAERSSSTTTPPASRAASKKKKPKSTRKRLKAPDSDVEGSGETQNGAADKVEQTYYQRELTSFLIENPVMKTLRPKMSNTPQGPATSPIKTSNTIEAVKILMRTMKEAGIEPKHFDANVLFDVEPAAVQDATATLHKLLAPLTSSKMPKDTPKLTSFRRPEYQTSSSQYASATSEAGSDNSVDLQRMTLGPSGSSIRHERIPNASQNQPGTAYAPLSSARMHTFFNAAMERFLKEKQTVRTQPMIQPQIDPQGMRDVEMDGYQDEFDPDDLSIDTPRPTLVASAGVSSGNKASAGVAAPRIRVSAISELKELSGKENEEDRARSRLGKVKSAFVRDQALDSEKCWSLTAESLHAKQLEGSAGNVPNAILRTRRIRCKTPLEYLHRLNVAGLRERLQVKDGPEAIRQEHVEHFIETLDDRDLAAQMANADALEDTLRARQLAKARQGKEHAGSNRFRQKAAMTLHAAPPKTARVVQAVRMTSDSSESESDSGGKRSEDEFRQIYIAAFAGRDSQETRDPHHIT</sequence>
<name>A0A2P4XU87_9STRA</name>
<organism evidence="2 3">
    <name type="scientific">Phytophthora palmivora</name>
    <dbReference type="NCBI Taxonomy" id="4796"/>
    <lineage>
        <taxon>Eukaryota</taxon>
        <taxon>Sar</taxon>
        <taxon>Stramenopiles</taxon>
        <taxon>Oomycota</taxon>
        <taxon>Peronosporomycetes</taxon>
        <taxon>Peronosporales</taxon>
        <taxon>Peronosporaceae</taxon>
        <taxon>Phytophthora</taxon>
    </lineage>
</organism>
<accession>A0A2P4XU87</accession>
<comment type="caution">
    <text evidence="2">The sequence shown here is derived from an EMBL/GenBank/DDBJ whole genome shotgun (WGS) entry which is preliminary data.</text>
</comment>
<feature type="compositionally biased region" description="Low complexity" evidence="1">
    <location>
        <begin position="48"/>
        <end position="60"/>
    </location>
</feature>
<feature type="compositionally biased region" description="Low complexity" evidence="1">
    <location>
        <begin position="206"/>
        <end position="219"/>
    </location>
</feature>
<reference evidence="2 3" key="1">
    <citation type="journal article" date="2017" name="Genome Biol. Evol.">
        <title>Phytophthora megakarya and P. palmivora, closely related causal agents of cacao black pod rot, underwent increases in genome sizes and gene numbers by different mechanisms.</title>
        <authorList>
            <person name="Ali S.S."/>
            <person name="Shao J."/>
            <person name="Lary D.J."/>
            <person name="Kronmiller B."/>
            <person name="Shen D."/>
            <person name="Strem M.D."/>
            <person name="Amoako-Attah I."/>
            <person name="Akrofi A.Y."/>
            <person name="Begoude B.A."/>
            <person name="Ten Hoopen G.M."/>
            <person name="Coulibaly K."/>
            <person name="Kebe B.I."/>
            <person name="Melnick R.L."/>
            <person name="Guiltinan M.J."/>
            <person name="Tyler B.M."/>
            <person name="Meinhardt L.W."/>
            <person name="Bailey B.A."/>
        </authorList>
    </citation>
    <scope>NUCLEOTIDE SEQUENCE [LARGE SCALE GENOMIC DNA]</scope>
    <source>
        <strain evidence="3">sbr112.9</strain>
    </source>
</reference>
<dbReference type="AlphaFoldDB" id="A0A2P4XU87"/>
<evidence type="ECO:0000313" key="3">
    <source>
        <dbReference type="Proteomes" id="UP000237271"/>
    </source>
</evidence>
<feature type="compositionally biased region" description="Basic residues" evidence="1">
    <location>
        <begin position="61"/>
        <end position="74"/>
    </location>
</feature>
<keyword evidence="3" id="KW-1185">Reference proteome</keyword>
<feature type="region of interest" description="Disordered" evidence="1">
    <location>
        <begin position="190"/>
        <end position="257"/>
    </location>
</feature>
<feature type="region of interest" description="Disordered" evidence="1">
    <location>
        <begin position="520"/>
        <end position="542"/>
    </location>
</feature>
<dbReference type="EMBL" id="NCKW01007935">
    <property type="protein sequence ID" value="POM69128.1"/>
    <property type="molecule type" value="Genomic_DNA"/>
</dbReference>